<dbReference type="PANTHER" id="PTHR21087">
    <property type="entry name" value="SHIKIMATE KINASE"/>
    <property type="match status" value="1"/>
</dbReference>
<comment type="subunit">
    <text evidence="7">Monomer.</text>
</comment>
<protein>
    <recommendedName>
        <fullName evidence="7">Shikimate kinase</fullName>
        <shortName evidence="7">SK</shortName>
        <ecNumber evidence="7">2.7.1.71</ecNumber>
    </recommendedName>
</protein>
<keyword evidence="1 7" id="KW-0028">Amino-acid biosynthesis</keyword>
<evidence type="ECO:0000256" key="4">
    <source>
        <dbReference type="ARBA" id="ARBA00022777"/>
    </source>
</evidence>
<gene>
    <name evidence="7" type="primary">aroK</name>
    <name evidence="8" type="ORF">KP005_19930</name>
</gene>
<feature type="binding site" evidence="7">
    <location>
        <begin position="11"/>
        <end position="16"/>
    </location>
    <ligand>
        <name>ATP</name>
        <dbReference type="ChEBI" id="CHEBI:30616"/>
    </ligand>
</feature>
<feature type="binding site" evidence="7">
    <location>
        <position position="117"/>
    </location>
    <ligand>
        <name>ATP</name>
        <dbReference type="ChEBI" id="CHEBI:30616"/>
    </ligand>
</feature>
<evidence type="ECO:0000256" key="7">
    <source>
        <dbReference type="HAMAP-Rule" id="MF_00109"/>
    </source>
</evidence>
<sequence>MNRLTLIGMPGSGKSALGRIIATRLGWQFIDTDLCIERRFGKKLQAVVDQVGTEEFARIEEETVLGLTSEGAAVISTGGSVVYSEAAMRHLASISTIVFLDVPIHRLHPRIARAAPRGIVGMGEGGLEELYRRRFELYHKYAHSIVLLDGENLQDAATRIISQCGVS</sequence>
<dbReference type="GO" id="GO:0016301">
    <property type="term" value="F:kinase activity"/>
    <property type="evidence" value="ECO:0007669"/>
    <property type="project" value="UniProtKB-KW"/>
</dbReference>
<evidence type="ECO:0000256" key="6">
    <source>
        <dbReference type="ARBA" id="ARBA00023141"/>
    </source>
</evidence>
<accession>A0ABX8JKC9</accession>
<keyword evidence="6 7" id="KW-0057">Aromatic amino acid biosynthesis</keyword>
<evidence type="ECO:0000313" key="8">
    <source>
        <dbReference type="EMBL" id="QWV97571.1"/>
    </source>
</evidence>
<comment type="similarity">
    <text evidence="7">Belongs to the shikimate kinase family.</text>
</comment>
<feature type="binding site" evidence="7">
    <location>
        <position position="79"/>
    </location>
    <ligand>
        <name>substrate</name>
    </ligand>
</feature>
<comment type="function">
    <text evidence="7">Catalyzes the specific phosphorylation of the 3-hydroxyl group of shikimic acid using ATP as a cosubstrate.</text>
</comment>
<evidence type="ECO:0000256" key="1">
    <source>
        <dbReference type="ARBA" id="ARBA00022605"/>
    </source>
</evidence>
<keyword evidence="9" id="KW-1185">Reference proteome</keyword>
<dbReference type="CDD" id="cd00464">
    <property type="entry name" value="SK"/>
    <property type="match status" value="1"/>
</dbReference>
<dbReference type="InterPro" id="IPR031322">
    <property type="entry name" value="Shikimate/glucono_kinase"/>
</dbReference>
<evidence type="ECO:0000313" key="9">
    <source>
        <dbReference type="Proteomes" id="UP000683493"/>
    </source>
</evidence>
<dbReference type="InterPro" id="IPR000623">
    <property type="entry name" value="Shikimate_kinase/TSH1"/>
</dbReference>
<keyword evidence="7" id="KW-0963">Cytoplasm</keyword>
<reference evidence="8 9" key="1">
    <citation type="submission" date="2021-06" db="EMBL/GenBank/DDBJ databases">
        <title>Gemonas diversity in paddy soil.</title>
        <authorList>
            <person name="Liu G."/>
        </authorList>
    </citation>
    <scope>NUCLEOTIDE SEQUENCE [LARGE SCALE GENOMIC DNA]</scope>
    <source>
        <strain evidence="8 9">RG29</strain>
    </source>
</reference>
<feature type="binding site" evidence="7">
    <location>
        <position position="134"/>
    </location>
    <ligand>
        <name>substrate</name>
    </ligand>
</feature>
<keyword evidence="7" id="KW-0460">Magnesium</keyword>
<dbReference type="EC" id="2.7.1.71" evidence="7"/>
<evidence type="ECO:0000256" key="2">
    <source>
        <dbReference type="ARBA" id="ARBA00022679"/>
    </source>
</evidence>
<evidence type="ECO:0000256" key="3">
    <source>
        <dbReference type="ARBA" id="ARBA00022741"/>
    </source>
</evidence>
<comment type="pathway">
    <text evidence="7">Metabolic intermediate biosynthesis; chorismate biosynthesis; chorismate from D-erythrose 4-phosphate and phosphoenolpyruvate: step 5/7.</text>
</comment>
<comment type="cofactor">
    <cofactor evidence="7">
        <name>Mg(2+)</name>
        <dbReference type="ChEBI" id="CHEBI:18420"/>
    </cofactor>
    <text evidence="7">Binds 1 Mg(2+) ion per subunit.</text>
</comment>
<keyword evidence="4 7" id="KW-0418">Kinase</keyword>
<feature type="binding site" evidence="7">
    <location>
        <position position="15"/>
    </location>
    <ligand>
        <name>Mg(2+)</name>
        <dbReference type="ChEBI" id="CHEBI:18420"/>
    </ligand>
</feature>
<keyword evidence="3 7" id="KW-0547">Nucleotide-binding</keyword>
<keyword evidence="7" id="KW-0479">Metal-binding</keyword>
<dbReference type="EMBL" id="CP076724">
    <property type="protein sequence ID" value="QWV97571.1"/>
    <property type="molecule type" value="Genomic_DNA"/>
</dbReference>
<keyword evidence="5 7" id="KW-0067">ATP-binding</keyword>
<name>A0ABX8JKC9_9BACT</name>
<comment type="catalytic activity">
    <reaction evidence="7">
        <text>shikimate + ATP = 3-phosphoshikimate + ADP + H(+)</text>
        <dbReference type="Rhea" id="RHEA:13121"/>
        <dbReference type="ChEBI" id="CHEBI:15378"/>
        <dbReference type="ChEBI" id="CHEBI:30616"/>
        <dbReference type="ChEBI" id="CHEBI:36208"/>
        <dbReference type="ChEBI" id="CHEBI:145989"/>
        <dbReference type="ChEBI" id="CHEBI:456216"/>
        <dbReference type="EC" id="2.7.1.71"/>
    </reaction>
</comment>
<dbReference type="Pfam" id="PF01202">
    <property type="entry name" value="SKI"/>
    <property type="match status" value="1"/>
</dbReference>
<evidence type="ECO:0000256" key="5">
    <source>
        <dbReference type="ARBA" id="ARBA00022840"/>
    </source>
</evidence>
<proteinExistence type="inferred from homology"/>
<feature type="binding site" evidence="7">
    <location>
        <position position="33"/>
    </location>
    <ligand>
        <name>substrate</name>
    </ligand>
</feature>
<comment type="caution">
    <text evidence="7">Lacks conserved residue(s) required for the propagation of feature annotation.</text>
</comment>
<dbReference type="PANTHER" id="PTHR21087:SF16">
    <property type="entry name" value="SHIKIMATE KINASE 1, CHLOROPLASTIC"/>
    <property type="match status" value="1"/>
</dbReference>
<organism evidence="8 9">
    <name type="scientific">Geomonas diazotrophica</name>
    <dbReference type="NCBI Taxonomy" id="2843197"/>
    <lineage>
        <taxon>Bacteria</taxon>
        <taxon>Pseudomonadati</taxon>
        <taxon>Thermodesulfobacteriota</taxon>
        <taxon>Desulfuromonadia</taxon>
        <taxon>Geobacterales</taxon>
        <taxon>Geobacteraceae</taxon>
        <taxon>Geomonas</taxon>
    </lineage>
</organism>
<comment type="subcellular location">
    <subcellularLocation>
        <location evidence="7">Cytoplasm</location>
    </subcellularLocation>
</comment>
<dbReference type="Proteomes" id="UP000683493">
    <property type="component" value="Chromosome"/>
</dbReference>
<dbReference type="HAMAP" id="MF_00109">
    <property type="entry name" value="Shikimate_kinase"/>
    <property type="match status" value="1"/>
</dbReference>
<keyword evidence="2 7" id="KW-0808">Transferase</keyword>